<dbReference type="eggNOG" id="ENOG5032758">
    <property type="taxonomic scope" value="Bacteria"/>
</dbReference>
<sequence>MQFTVYGYNQIKLVELGLDTIDIVLLRYVEKFINSGNMVEKNFKGEIYYWLNYKNIVEDLPILNLKKDAIYRRLRYMTSLNLLKHITVKDKGVYSYYKLGTEYKNLVSKAAAKRGKNLRIFYDDLSEDSVEKTAVPKDGNPYPSGSVSTAPKILHTEQKTPLLEYPFTKDLKNIKKDIQIAAVEYLNSKCGTSYKASSKKIQHLIKKRESEGFTLKDFYKVIDNKSKQWLDTDMEQYLRPETLFGTKFESYLNENSRRENKNAAYKESSGEIRKCEVGFSI</sequence>
<accession>A0A0H3J4E5</accession>
<dbReference type="Proteomes" id="UP000028042">
    <property type="component" value="Unassembled WGS sequence"/>
</dbReference>
<dbReference type="GeneID" id="93072905"/>
<dbReference type="Proteomes" id="UP000030905">
    <property type="component" value="Chromosome"/>
</dbReference>
<dbReference type="EMBL" id="JPGY02000001">
    <property type="protein sequence ID" value="KRU13214.1"/>
    <property type="molecule type" value="Genomic_DNA"/>
</dbReference>
<keyword evidence="5" id="KW-1185">Reference proteome</keyword>
<gene>
    <name evidence="2" type="ORF">CLPA_c06880</name>
    <name evidence="3" type="ORF">CP6013_02462</name>
</gene>
<evidence type="ECO:0000259" key="1">
    <source>
        <dbReference type="Pfam" id="PF09524"/>
    </source>
</evidence>
<dbReference type="RefSeq" id="WP_004455489.1">
    <property type="nucleotide sequence ID" value="NZ_ANZB01000010.1"/>
</dbReference>
<evidence type="ECO:0000313" key="3">
    <source>
        <dbReference type="EMBL" id="KRU13214.1"/>
    </source>
</evidence>
<dbReference type="Pfam" id="PF09524">
    <property type="entry name" value="Phg_2220_C"/>
    <property type="match status" value="1"/>
</dbReference>
<dbReference type="EMBL" id="CP009268">
    <property type="protein sequence ID" value="AJA50776.1"/>
    <property type="molecule type" value="Genomic_DNA"/>
</dbReference>
<dbReference type="KEGG" id="cpat:CLPA_c06880"/>
<protein>
    <recommendedName>
        <fullName evidence="1">Phage conserved hypothetical protein C-terminal domain-containing protein</fullName>
    </recommendedName>
</protein>
<reference evidence="3" key="2">
    <citation type="submission" date="2015-10" db="EMBL/GenBank/DDBJ databases">
        <title>Improved Draft Genome Sequence of Clostridium pasteurianum Strain ATCC 6013 (DSM 525) Using a Hybrid Next-Generation Sequencing Approach.</title>
        <authorList>
            <person name="Pyne M.E."/>
            <person name="Utturkar S.M."/>
            <person name="Brown S.D."/>
            <person name="Moo-Young M."/>
            <person name="Chung D.A."/>
            <person name="Chou P.C."/>
        </authorList>
    </citation>
    <scope>NUCLEOTIDE SEQUENCE</scope>
    <source>
        <strain evidence="3">ATCC 6013</strain>
    </source>
</reference>
<organism evidence="2 5">
    <name type="scientific">Clostridium pasteurianum DSM 525 = ATCC 6013</name>
    <dbReference type="NCBI Taxonomy" id="1262449"/>
    <lineage>
        <taxon>Bacteria</taxon>
        <taxon>Bacillati</taxon>
        <taxon>Bacillota</taxon>
        <taxon>Clostridia</taxon>
        <taxon>Eubacteriales</taxon>
        <taxon>Clostridiaceae</taxon>
        <taxon>Clostridium</taxon>
    </lineage>
</organism>
<proteinExistence type="predicted"/>
<evidence type="ECO:0000313" key="4">
    <source>
        <dbReference type="Proteomes" id="UP000028042"/>
    </source>
</evidence>
<evidence type="ECO:0000313" key="2">
    <source>
        <dbReference type="EMBL" id="AJA50776.1"/>
    </source>
</evidence>
<dbReference type="AlphaFoldDB" id="A0A0H3J4E5"/>
<name>A0A0H3J4E5_CLOPA</name>
<dbReference type="KEGG" id="cpae:CPAST_c06880"/>
<feature type="domain" description="Phage conserved hypothetical protein C-terminal" evidence="1">
    <location>
        <begin position="183"/>
        <end position="253"/>
    </location>
</feature>
<dbReference type="NCBIfam" id="TIGR02220">
    <property type="entry name" value="phg_TIGR02220"/>
    <property type="match status" value="1"/>
</dbReference>
<reference evidence="2 5" key="1">
    <citation type="journal article" date="2015" name="Genome Announc.">
        <title>Complete Genome Sequence of the Nitrogen-Fixing and Solvent-Producing Clostridium pasteurianum DSM 525.</title>
        <authorList>
            <person name="Poehlein A."/>
            <person name="Grosse-Honebrink A."/>
            <person name="Zhang Y."/>
            <person name="Minton N.P."/>
            <person name="Daniel R."/>
        </authorList>
    </citation>
    <scope>NUCLEOTIDE SEQUENCE [LARGE SCALE GENOMIC DNA]</scope>
    <source>
        <strain evidence="2">DSM 525</strain>
        <strain evidence="5">DSM 525 / ATCC 6013</strain>
    </source>
</reference>
<evidence type="ECO:0000313" key="5">
    <source>
        <dbReference type="Proteomes" id="UP000030905"/>
    </source>
</evidence>
<dbReference type="PATRIC" id="fig|1262449.3.peg.2884"/>
<reference evidence="3 4" key="3">
    <citation type="journal article" name="Genome Announc.">
        <title>Improved Draft Genome Sequence of Clostridium pasteurianum Strain ATCC 6013 (DSM 525) Using a Hybrid Next-Generation Sequencing Approach.</title>
        <authorList>
            <person name="Pyne M.E."/>
            <person name="Utturkar S."/>
            <person name="Brown S.D."/>
            <person name="Moo-Young M."/>
            <person name="Chung D.A."/>
            <person name="Chou C.P."/>
        </authorList>
    </citation>
    <scope>NUCLEOTIDE SEQUENCE [LARGE SCALE GENOMIC DNA]</scope>
    <source>
        <strain evidence="3 4">ATCC 6013</strain>
    </source>
</reference>
<dbReference type="InterPro" id="IPR011741">
    <property type="entry name" value="Phg_2220_C"/>
</dbReference>